<evidence type="ECO:0000313" key="3">
    <source>
        <dbReference type="Proteomes" id="UP000290365"/>
    </source>
</evidence>
<sequence>MPAERRKPQMSTPLNRVLLEYQKQHKLKQQPLADYLNVDVRTIWRWLSGETVITDIRELKRIARLLDISPEALGVAHTLTLSPDAEQIEEVIEHIWKLVRAARYYEANTVADQLLQDIIGLLHTEDTALVRKLARAQHITGYVKSQVTRANETSQPFSHYHEMEQLARIIDDQTLLNIALTYEGDMLQRGGMVEKGIEYLEAARDTTPQAELAAKGNGLQLLGRAYFKAHRLADFDRVMKEAEEIAYQVSMDDLSNSTRGQYNVGTVYEEFGRSYGLLGQFNQAMEYLDKAEAAFSSWSAQRRDVLMKTARAMVLVRGGEIRQGIDVAVESVELCRKYGNFRLLDRVYGIQQYLDRLTREIGNAGSTLREALDGPIEY</sequence>
<dbReference type="SUPFAM" id="SSF48452">
    <property type="entry name" value="TPR-like"/>
    <property type="match status" value="1"/>
</dbReference>
<feature type="domain" description="HTH cro/C1-type" evidence="1">
    <location>
        <begin position="18"/>
        <end position="73"/>
    </location>
</feature>
<evidence type="ECO:0000313" key="2">
    <source>
        <dbReference type="EMBL" id="QBD80970.1"/>
    </source>
</evidence>
<dbReference type="EMBL" id="CP035758">
    <property type="protein sequence ID" value="QBD80970.1"/>
    <property type="molecule type" value="Genomic_DNA"/>
</dbReference>
<dbReference type="InterPro" id="IPR011990">
    <property type="entry name" value="TPR-like_helical_dom_sf"/>
</dbReference>
<dbReference type="InterPro" id="IPR001387">
    <property type="entry name" value="Cro/C1-type_HTH"/>
</dbReference>
<dbReference type="PROSITE" id="PS50943">
    <property type="entry name" value="HTH_CROC1"/>
    <property type="match status" value="1"/>
</dbReference>
<dbReference type="CDD" id="cd00093">
    <property type="entry name" value="HTH_XRE"/>
    <property type="match status" value="1"/>
</dbReference>
<dbReference type="OrthoDB" id="144949at2"/>
<keyword evidence="3" id="KW-1185">Reference proteome</keyword>
<evidence type="ECO:0000259" key="1">
    <source>
        <dbReference type="PROSITE" id="PS50943"/>
    </source>
</evidence>
<dbReference type="AlphaFoldDB" id="A0A4P6K031"/>
<dbReference type="InterPro" id="IPR010982">
    <property type="entry name" value="Lambda_DNA-bd_dom_sf"/>
</dbReference>
<dbReference type="SMART" id="SM00530">
    <property type="entry name" value="HTH_XRE"/>
    <property type="match status" value="1"/>
</dbReference>
<accession>A0A4P6K031</accession>
<dbReference type="GO" id="GO:0003677">
    <property type="term" value="F:DNA binding"/>
    <property type="evidence" value="ECO:0007669"/>
    <property type="project" value="InterPro"/>
</dbReference>
<dbReference type="Proteomes" id="UP000290365">
    <property type="component" value="Chromosome"/>
</dbReference>
<dbReference type="KEGG" id="kbs:EPA93_35385"/>
<dbReference type="SUPFAM" id="SSF47413">
    <property type="entry name" value="lambda repressor-like DNA-binding domains"/>
    <property type="match status" value="1"/>
</dbReference>
<dbReference type="Gene3D" id="1.25.40.10">
    <property type="entry name" value="Tetratricopeptide repeat domain"/>
    <property type="match status" value="1"/>
</dbReference>
<reference evidence="2 3" key="1">
    <citation type="submission" date="2019-01" db="EMBL/GenBank/DDBJ databases">
        <title>Ktedonosporobacter rubrisoli SCAWS-G2.</title>
        <authorList>
            <person name="Huang Y."/>
            <person name="Yan B."/>
        </authorList>
    </citation>
    <scope>NUCLEOTIDE SEQUENCE [LARGE SCALE GENOMIC DNA]</scope>
    <source>
        <strain evidence="2 3">SCAWS-G2</strain>
    </source>
</reference>
<name>A0A4P6K031_KTERU</name>
<proteinExistence type="predicted"/>
<dbReference type="Pfam" id="PF01381">
    <property type="entry name" value="HTH_3"/>
    <property type="match status" value="1"/>
</dbReference>
<dbReference type="Gene3D" id="1.10.260.40">
    <property type="entry name" value="lambda repressor-like DNA-binding domains"/>
    <property type="match status" value="1"/>
</dbReference>
<organism evidence="2 3">
    <name type="scientific">Ktedonosporobacter rubrisoli</name>
    <dbReference type="NCBI Taxonomy" id="2509675"/>
    <lineage>
        <taxon>Bacteria</taxon>
        <taxon>Bacillati</taxon>
        <taxon>Chloroflexota</taxon>
        <taxon>Ktedonobacteria</taxon>
        <taxon>Ktedonobacterales</taxon>
        <taxon>Ktedonosporobacteraceae</taxon>
        <taxon>Ktedonosporobacter</taxon>
    </lineage>
</organism>
<protein>
    <submittedName>
        <fullName evidence="2">XRE family transcriptional regulator</fullName>
    </submittedName>
</protein>
<gene>
    <name evidence="2" type="ORF">EPA93_35385</name>
</gene>